<keyword evidence="1" id="KW-1133">Transmembrane helix</keyword>
<feature type="transmembrane region" description="Helical" evidence="1">
    <location>
        <begin position="127"/>
        <end position="149"/>
    </location>
</feature>
<name>A0A6B3VVV4_9BACI</name>
<feature type="transmembrane region" description="Helical" evidence="1">
    <location>
        <begin position="187"/>
        <end position="208"/>
    </location>
</feature>
<dbReference type="InterPro" id="IPR036938">
    <property type="entry name" value="PAP2/HPO_sf"/>
</dbReference>
<keyword evidence="1" id="KW-0812">Transmembrane</keyword>
<dbReference type="SMART" id="SM00014">
    <property type="entry name" value="acidPPc"/>
    <property type="match status" value="1"/>
</dbReference>
<dbReference type="AlphaFoldDB" id="A0A6B3VVV4"/>
<evidence type="ECO:0000313" key="4">
    <source>
        <dbReference type="EMBL" id="NEY81132.1"/>
    </source>
</evidence>
<dbReference type="Gene3D" id="1.20.144.10">
    <property type="entry name" value="Phosphatidic acid phosphatase type 2/haloperoxidase"/>
    <property type="match status" value="2"/>
</dbReference>
<reference evidence="3 6" key="2">
    <citation type="submission" date="2020-07" db="EMBL/GenBank/DDBJ databases">
        <authorList>
            <person name="Feng H."/>
        </authorList>
    </citation>
    <scope>NUCLEOTIDE SEQUENCE [LARGE SCALE GENOMIC DNA]</scope>
    <source>
        <strain evidence="3">S-12</strain>
        <strain evidence="6">s-12</strain>
    </source>
</reference>
<evidence type="ECO:0000256" key="1">
    <source>
        <dbReference type="SAM" id="Phobius"/>
    </source>
</evidence>
<organism evidence="4 5">
    <name type="scientific">Bacillus aquiflavi</name>
    <dbReference type="NCBI Taxonomy" id="2672567"/>
    <lineage>
        <taxon>Bacteria</taxon>
        <taxon>Bacillati</taxon>
        <taxon>Bacillota</taxon>
        <taxon>Bacilli</taxon>
        <taxon>Bacillales</taxon>
        <taxon>Bacillaceae</taxon>
        <taxon>Bacillus</taxon>
    </lineage>
</organism>
<keyword evidence="5" id="KW-1185">Reference proteome</keyword>
<dbReference type="PANTHER" id="PTHR14969:SF13">
    <property type="entry name" value="AT30094P"/>
    <property type="match status" value="1"/>
</dbReference>
<dbReference type="PANTHER" id="PTHR14969">
    <property type="entry name" value="SPHINGOSINE-1-PHOSPHATE PHOSPHOHYDROLASE"/>
    <property type="match status" value="1"/>
</dbReference>
<reference evidence="4 5" key="1">
    <citation type="submission" date="2020-02" db="EMBL/GenBank/DDBJ databases">
        <title>Bacillus aquiflavi sp. nov., isolated from yellow water of strong flavor Chinese baijiu in Yibin region of China.</title>
        <authorList>
            <person name="Xie J."/>
        </authorList>
    </citation>
    <scope>NUCLEOTIDE SEQUENCE [LARGE SCALE GENOMIC DNA]</scope>
    <source>
        <strain evidence="4 5">3H-10</strain>
    </source>
</reference>
<keyword evidence="1" id="KW-0472">Membrane</keyword>
<evidence type="ECO:0000313" key="5">
    <source>
        <dbReference type="Proteomes" id="UP000472971"/>
    </source>
</evidence>
<protein>
    <submittedName>
        <fullName evidence="4">Phosphatase PAP2 family protein</fullName>
    </submittedName>
</protein>
<evidence type="ECO:0000259" key="2">
    <source>
        <dbReference type="SMART" id="SM00014"/>
    </source>
</evidence>
<dbReference type="Proteomes" id="UP000472971">
    <property type="component" value="Unassembled WGS sequence"/>
</dbReference>
<sequence length="214" mass="24465">MKKKNLVYLGIIVAVLLFFIILFILLVNGMKAQKLAQFDQSIISFVQQFVSPSLTNVMKGITFFGSIKWLTTAVIVIALILFFQRKFALGLFVILASGFGAFFNRWLKWLFKRERPDIFPIIEAQGFSFPSGHSMGAFIFYSSVAYLILHLSRSKVINLISTLFLFLFIIMIGLSRIYLGVHFPSDVVSGFVAGGAWLLICILIFRFYKYRKNR</sequence>
<evidence type="ECO:0000313" key="3">
    <source>
        <dbReference type="EMBL" id="MBA4536765.1"/>
    </source>
</evidence>
<dbReference type="Proteomes" id="UP000570010">
    <property type="component" value="Unassembled WGS sequence"/>
</dbReference>
<feature type="domain" description="Phosphatidic acid phosphatase type 2/haloperoxidase" evidence="2">
    <location>
        <begin position="89"/>
        <end position="202"/>
    </location>
</feature>
<feature type="transmembrane region" description="Helical" evidence="1">
    <location>
        <begin position="7"/>
        <end position="27"/>
    </location>
</feature>
<evidence type="ECO:0000313" key="6">
    <source>
        <dbReference type="Proteomes" id="UP000570010"/>
    </source>
</evidence>
<dbReference type="CDD" id="cd03392">
    <property type="entry name" value="PAP2_like_2"/>
    <property type="match status" value="1"/>
</dbReference>
<dbReference type="InterPro" id="IPR000326">
    <property type="entry name" value="PAP2/HPO"/>
</dbReference>
<feature type="transmembrane region" description="Helical" evidence="1">
    <location>
        <begin position="156"/>
        <end position="181"/>
    </location>
</feature>
<feature type="transmembrane region" description="Helical" evidence="1">
    <location>
        <begin position="89"/>
        <end position="107"/>
    </location>
</feature>
<dbReference type="EMBL" id="JAAIWN010000011">
    <property type="protein sequence ID" value="NEY81132.1"/>
    <property type="molecule type" value="Genomic_DNA"/>
</dbReference>
<dbReference type="SUPFAM" id="SSF48317">
    <property type="entry name" value="Acid phosphatase/Vanadium-dependent haloperoxidase"/>
    <property type="match status" value="1"/>
</dbReference>
<feature type="transmembrane region" description="Helical" evidence="1">
    <location>
        <begin position="61"/>
        <end position="82"/>
    </location>
</feature>
<dbReference type="EMBL" id="JACEIO010000011">
    <property type="protein sequence ID" value="MBA4536765.1"/>
    <property type="molecule type" value="Genomic_DNA"/>
</dbReference>
<proteinExistence type="predicted"/>
<dbReference type="Pfam" id="PF01569">
    <property type="entry name" value="PAP2"/>
    <property type="match status" value="1"/>
</dbReference>
<gene>
    <name evidence="4" type="ORF">G4D64_06265</name>
    <name evidence="3" type="ORF">H1Z61_06300</name>
</gene>
<accession>A0A6B3VVV4</accession>
<comment type="caution">
    <text evidence="4">The sequence shown here is derived from an EMBL/GenBank/DDBJ whole genome shotgun (WGS) entry which is preliminary data.</text>
</comment>